<evidence type="ECO:0000313" key="1">
    <source>
        <dbReference type="EMBL" id="AYN68895.1"/>
    </source>
</evidence>
<proteinExistence type="predicted"/>
<dbReference type="EMBL" id="CP032050">
    <property type="protein sequence ID" value="AYN68895.1"/>
    <property type="molecule type" value="Genomic_DNA"/>
</dbReference>
<accession>A0A3G2L9F3</accession>
<dbReference type="Proteomes" id="UP000276309">
    <property type="component" value="Chromosome"/>
</dbReference>
<dbReference type="OrthoDB" id="47198at2"/>
<evidence type="ECO:0000313" key="2">
    <source>
        <dbReference type="Proteomes" id="UP000276309"/>
    </source>
</evidence>
<reference evidence="1 2" key="1">
    <citation type="submission" date="2018-08" db="EMBL/GenBank/DDBJ databases">
        <title>The reduced genetic potential of extracellular carbohydrate catabolism in Euzebyella marina RN62, a Flavobacteriia bacterium isolated from the hadal water.</title>
        <authorList>
            <person name="Xue C."/>
        </authorList>
    </citation>
    <scope>NUCLEOTIDE SEQUENCE [LARGE SCALE GENOMIC DNA]</scope>
    <source>
        <strain evidence="1 2">RN62</strain>
    </source>
</reference>
<keyword evidence="2" id="KW-1185">Reference proteome</keyword>
<sequence length="68" mass="7770">MVNYYVNDTPQLNGDHEVHAEDCRWLKVAKKTTLLGYHSNCHSAVSKAKYIYAQSNGCRYCCQNCHTS</sequence>
<dbReference type="AlphaFoldDB" id="A0A3G2L9F3"/>
<protein>
    <submittedName>
        <fullName evidence="1">Uncharacterized protein</fullName>
    </submittedName>
</protein>
<gene>
    <name evidence="1" type="ORF">D1013_16670</name>
</gene>
<organism evidence="1 2">
    <name type="scientific">Euzebyella marina</name>
    <dbReference type="NCBI Taxonomy" id="1761453"/>
    <lineage>
        <taxon>Bacteria</taxon>
        <taxon>Pseudomonadati</taxon>
        <taxon>Bacteroidota</taxon>
        <taxon>Flavobacteriia</taxon>
        <taxon>Flavobacteriales</taxon>
        <taxon>Flavobacteriaceae</taxon>
        <taxon>Euzebyella</taxon>
    </lineage>
</organism>
<dbReference type="KEGG" id="emar:D1013_16670"/>
<name>A0A3G2L9F3_9FLAO</name>